<reference evidence="2 3" key="1">
    <citation type="submission" date="2019-06" db="EMBL/GenBank/DDBJ databases">
        <title>Whole genome shotgun sequence of Pseudonocardia hydrocarbonoxydans NBRC 14498.</title>
        <authorList>
            <person name="Hosoyama A."/>
            <person name="Uohara A."/>
            <person name="Ohji S."/>
            <person name="Ichikawa N."/>
        </authorList>
    </citation>
    <scope>NUCLEOTIDE SEQUENCE [LARGE SCALE GENOMIC DNA]</scope>
    <source>
        <strain evidence="2 3">NBRC 14498</strain>
    </source>
</reference>
<evidence type="ECO:0000259" key="1">
    <source>
        <dbReference type="PROSITE" id="PS51819"/>
    </source>
</evidence>
<proteinExistence type="predicted"/>
<gene>
    <name evidence="2" type="ORF">PHY01_38550</name>
</gene>
<dbReference type="EMBL" id="BJNG01000035">
    <property type="protein sequence ID" value="GEC21572.1"/>
    <property type="molecule type" value="Genomic_DNA"/>
</dbReference>
<dbReference type="InterPro" id="IPR029068">
    <property type="entry name" value="Glyas_Bleomycin-R_OHBP_Dase"/>
</dbReference>
<organism evidence="2 3">
    <name type="scientific">Pseudonocardia hydrocarbonoxydans</name>
    <dbReference type="NCBI Taxonomy" id="76726"/>
    <lineage>
        <taxon>Bacteria</taxon>
        <taxon>Bacillati</taxon>
        <taxon>Actinomycetota</taxon>
        <taxon>Actinomycetes</taxon>
        <taxon>Pseudonocardiales</taxon>
        <taxon>Pseudonocardiaceae</taxon>
        <taxon>Pseudonocardia</taxon>
    </lineage>
</organism>
<name>A0A4Y3WRS2_9PSEU</name>
<dbReference type="InterPro" id="IPR004360">
    <property type="entry name" value="Glyas_Fos-R_dOase_dom"/>
</dbReference>
<keyword evidence="3" id="KW-1185">Reference proteome</keyword>
<accession>A0A4Y3WRS2</accession>
<evidence type="ECO:0000313" key="3">
    <source>
        <dbReference type="Proteomes" id="UP000320338"/>
    </source>
</evidence>
<dbReference type="AlphaFoldDB" id="A0A4Y3WRS2"/>
<sequence length="141" mass="15229">MTETPRPVALHLMLAYVDAPAAVAWLERAFGFETINLIPDDHGGVAHAELRRDDAVVVVFSDDGAGYDRPARKGETTGRGAYLSMPDEAAVDAVYASAAAAGATTVWEPGRSEWNYRCRVLDPEGNEWTFATLRPAEASYG</sequence>
<comment type="caution">
    <text evidence="2">The sequence shown here is derived from an EMBL/GenBank/DDBJ whole genome shotgun (WGS) entry which is preliminary data.</text>
</comment>
<dbReference type="Gene3D" id="3.30.720.120">
    <property type="match status" value="1"/>
</dbReference>
<protein>
    <submittedName>
        <fullName evidence="2">Glyoxalase</fullName>
    </submittedName>
</protein>
<dbReference type="RefSeq" id="WP_218030225.1">
    <property type="nucleotide sequence ID" value="NZ_BAAARZ010000042.1"/>
</dbReference>
<dbReference type="PANTHER" id="PTHR34109">
    <property type="entry name" value="BNAUNNG04460D PROTEIN-RELATED"/>
    <property type="match status" value="1"/>
</dbReference>
<dbReference type="Gene3D" id="3.30.720.110">
    <property type="match status" value="1"/>
</dbReference>
<dbReference type="Pfam" id="PF00903">
    <property type="entry name" value="Glyoxalase"/>
    <property type="match status" value="1"/>
</dbReference>
<dbReference type="InterPro" id="IPR037523">
    <property type="entry name" value="VOC_core"/>
</dbReference>
<dbReference type="PROSITE" id="PS51819">
    <property type="entry name" value="VOC"/>
    <property type="match status" value="1"/>
</dbReference>
<evidence type="ECO:0000313" key="2">
    <source>
        <dbReference type="EMBL" id="GEC21572.1"/>
    </source>
</evidence>
<dbReference type="Proteomes" id="UP000320338">
    <property type="component" value="Unassembled WGS sequence"/>
</dbReference>
<feature type="domain" description="VOC" evidence="1">
    <location>
        <begin position="8"/>
        <end position="133"/>
    </location>
</feature>
<dbReference type="SUPFAM" id="SSF54593">
    <property type="entry name" value="Glyoxalase/Bleomycin resistance protein/Dihydroxybiphenyl dioxygenase"/>
    <property type="match status" value="1"/>
</dbReference>